<accession>A0A2P5E8J3</accession>
<protein>
    <submittedName>
        <fullName evidence="1">Uncharacterized protein</fullName>
    </submittedName>
</protein>
<reference evidence="2" key="1">
    <citation type="submission" date="2016-06" db="EMBL/GenBank/DDBJ databases">
        <title>Parallel loss of symbiosis genes in relatives of nitrogen-fixing non-legume Parasponia.</title>
        <authorList>
            <person name="Van Velzen R."/>
            <person name="Holmer R."/>
            <person name="Bu F."/>
            <person name="Rutten L."/>
            <person name="Van Zeijl A."/>
            <person name="Liu W."/>
            <person name="Santuari L."/>
            <person name="Cao Q."/>
            <person name="Sharma T."/>
            <person name="Shen D."/>
            <person name="Roswanjaya Y."/>
            <person name="Wardhani T."/>
            <person name="Kalhor M.S."/>
            <person name="Jansen J."/>
            <person name="Van den Hoogen J."/>
            <person name="Gungor B."/>
            <person name="Hartog M."/>
            <person name="Hontelez J."/>
            <person name="Verver J."/>
            <person name="Yang W.-C."/>
            <person name="Schijlen E."/>
            <person name="Repin R."/>
            <person name="Schilthuizen M."/>
            <person name="Schranz E."/>
            <person name="Heidstra R."/>
            <person name="Miyata K."/>
            <person name="Fedorova E."/>
            <person name="Kohlen W."/>
            <person name="Bisseling T."/>
            <person name="Smit S."/>
            <person name="Geurts R."/>
        </authorList>
    </citation>
    <scope>NUCLEOTIDE SEQUENCE [LARGE SCALE GENOMIC DNA]</scope>
    <source>
        <strain evidence="2">cv. RG33-2</strain>
    </source>
</reference>
<name>A0A2P5E8J3_TREOI</name>
<dbReference type="InParanoid" id="A0A2P5E8J3"/>
<keyword evidence="2" id="KW-1185">Reference proteome</keyword>
<gene>
    <name evidence="1" type="ORF">TorRG33x02_223460</name>
</gene>
<evidence type="ECO:0000313" key="2">
    <source>
        <dbReference type="Proteomes" id="UP000237000"/>
    </source>
</evidence>
<dbReference type="EMBL" id="JXTC01000207">
    <property type="protein sequence ID" value="PON81830.1"/>
    <property type="molecule type" value="Genomic_DNA"/>
</dbReference>
<sequence length="61" mass="7088">MASESDVKTMQNVKDQRSGVELCQTNKWVVGTWEFFRKRTKTKQYSLVGEFSVTFLVLPDL</sequence>
<dbReference type="OrthoDB" id="10282463at2759"/>
<evidence type="ECO:0000313" key="1">
    <source>
        <dbReference type="EMBL" id="PON81830.1"/>
    </source>
</evidence>
<proteinExistence type="predicted"/>
<dbReference type="AlphaFoldDB" id="A0A2P5E8J3"/>
<comment type="caution">
    <text evidence="1">The sequence shown here is derived from an EMBL/GenBank/DDBJ whole genome shotgun (WGS) entry which is preliminary data.</text>
</comment>
<dbReference type="Proteomes" id="UP000237000">
    <property type="component" value="Unassembled WGS sequence"/>
</dbReference>
<organism evidence="1 2">
    <name type="scientific">Trema orientale</name>
    <name type="common">Charcoal tree</name>
    <name type="synonym">Celtis orientalis</name>
    <dbReference type="NCBI Taxonomy" id="63057"/>
    <lineage>
        <taxon>Eukaryota</taxon>
        <taxon>Viridiplantae</taxon>
        <taxon>Streptophyta</taxon>
        <taxon>Embryophyta</taxon>
        <taxon>Tracheophyta</taxon>
        <taxon>Spermatophyta</taxon>
        <taxon>Magnoliopsida</taxon>
        <taxon>eudicotyledons</taxon>
        <taxon>Gunneridae</taxon>
        <taxon>Pentapetalae</taxon>
        <taxon>rosids</taxon>
        <taxon>fabids</taxon>
        <taxon>Rosales</taxon>
        <taxon>Cannabaceae</taxon>
        <taxon>Trema</taxon>
    </lineage>
</organism>